<dbReference type="Proteomes" id="UP001054837">
    <property type="component" value="Unassembled WGS sequence"/>
</dbReference>
<keyword evidence="1" id="KW-0547">Nucleotide-binding</keyword>
<dbReference type="PROSITE" id="PS51421">
    <property type="entry name" value="RAS"/>
    <property type="match status" value="1"/>
</dbReference>
<dbReference type="InterPro" id="IPR050227">
    <property type="entry name" value="Rab"/>
</dbReference>
<sequence length="203" mass="22506">MKEDCPINIVVLGDMGVGKSALLLRFANGTYRPHIPSTIIDTLPAQVIVRNKLVNLTLWDTAGQERFRALVYHYFRRADGVVLVYDVTDDESFSKLSSWAADLKAINQIASVIIVGSKIDESSRKVVSSEAGKAFADNQKADFIEASAKTGENVDEIFHRLALNILLSKESPETFSPLTRKNSELTLHNSNSNRTTTKMEKCC</sequence>
<dbReference type="InterPro" id="IPR001806">
    <property type="entry name" value="Small_GTPase"/>
</dbReference>
<dbReference type="PROSITE" id="PS51420">
    <property type="entry name" value="RHO"/>
    <property type="match status" value="1"/>
</dbReference>
<evidence type="ECO:0000256" key="1">
    <source>
        <dbReference type="ARBA" id="ARBA00022741"/>
    </source>
</evidence>
<dbReference type="SMART" id="SM00176">
    <property type="entry name" value="RAN"/>
    <property type="match status" value="1"/>
</dbReference>
<proteinExistence type="predicted"/>
<gene>
    <name evidence="3" type="primary">YPTV1</name>
    <name evidence="3" type="ORF">CDAR_481351</name>
</gene>
<dbReference type="GO" id="GO:0003924">
    <property type="term" value="F:GTPase activity"/>
    <property type="evidence" value="ECO:0007669"/>
    <property type="project" value="InterPro"/>
</dbReference>
<protein>
    <submittedName>
        <fullName evidence="3">GTP-binding protein yptV1</fullName>
    </submittedName>
</protein>
<accession>A0AAV4N7P6</accession>
<dbReference type="NCBIfam" id="TIGR00231">
    <property type="entry name" value="small_GTP"/>
    <property type="match status" value="1"/>
</dbReference>
<keyword evidence="2" id="KW-0342">GTP-binding</keyword>
<name>A0AAV4N7P6_9ARAC</name>
<dbReference type="SMART" id="SM00175">
    <property type="entry name" value="RAB"/>
    <property type="match status" value="1"/>
</dbReference>
<reference evidence="3 4" key="1">
    <citation type="submission" date="2021-06" db="EMBL/GenBank/DDBJ databases">
        <title>Caerostris darwini draft genome.</title>
        <authorList>
            <person name="Kono N."/>
            <person name="Arakawa K."/>
        </authorList>
    </citation>
    <scope>NUCLEOTIDE SEQUENCE [LARGE SCALE GENOMIC DNA]</scope>
</reference>
<dbReference type="PRINTS" id="PR00449">
    <property type="entry name" value="RASTRNSFRMNG"/>
</dbReference>
<dbReference type="SUPFAM" id="SSF52540">
    <property type="entry name" value="P-loop containing nucleoside triphosphate hydrolases"/>
    <property type="match status" value="1"/>
</dbReference>
<dbReference type="PANTHER" id="PTHR47977">
    <property type="entry name" value="RAS-RELATED PROTEIN RAB"/>
    <property type="match status" value="1"/>
</dbReference>
<dbReference type="PROSITE" id="PS51419">
    <property type="entry name" value="RAB"/>
    <property type="match status" value="1"/>
</dbReference>
<dbReference type="CDD" id="cd00154">
    <property type="entry name" value="Rab"/>
    <property type="match status" value="1"/>
</dbReference>
<dbReference type="GO" id="GO:0005525">
    <property type="term" value="F:GTP binding"/>
    <property type="evidence" value="ECO:0007669"/>
    <property type="project" value="UniProtKB-KW"/>
</dbReference>
<dbReference type="Gene3D" id="3.40.50.300">
    <property type="entry name" value="P-loop containing nucleotide triphosphate hydrolases"/>
    <property type="match status" value="1"/>
</dbReference>
<evidence type="ECO:0000313" key="4">
    <source>
        <dbReference type="Proteomes" id="UP001054837"/>
    </source>
</evidence>
<dbReference type="InterPro" id="IPR027417">
    <property type="entry name" value="P-loop_NTPase"/>
</dbReference>
<evidence type="ECO:0000313" key="3">
    <source>
        <dbReference type="EMBL" id="GIX80769.1"/>
    </source>
</evidence>
<keyword evidence="4" id="KW-1185">Reference proteome</keyword>
<dbReference type="InterPro" id="IPR005225">
    <property type="entry name" value="Small_GTP-bd"/>
</dbReference>
<dbReference type="Pfam" id="PF00071">
    <property type="entry name" value="Ras"/>
    <property type="match status" value="1"/>
</dbReference>
<comment type="caution">
    <text evidence="3">The sequence shown here is derived from an EMBL/GenBank/DDBJ whole genome shotgun (WGS) entry which is preliminary data.</text>
</comment>
<evidence type="ECO:0000256" key="2">
    <source>
        <dbReference type="ARBA" id="ARBA00023134"/>
    </source>
</evidence>
<dbReference type="EMBL" id="BPLQ01001323">
    <property type="protein sequence ID" value="GIX80769.1"/>
    <property type="molecule type" value="Genomic_DNA"/>
</dbReference>
<organism evidence="3 4">
    <name type="scientific">Caerostris darwini</name>
    <dbReference type="NCBI Taxonomy" id="1538125"/>
    <lineage>
        <taxon>Eukaryota</taxon>
        <taxon>Metazoa</taxon>
        <taxon>Ecdysozoa</taxon>
        <taxon>Arthropoda</taxon>
        <taxon>Chelicerata</taxon>
        <taxon>Arachnida</taxon>
        <taxon>Araneae</taxon>
        <taxon>Araneomorphae</taxon>
        <taxon>Entelegynae</taxon>
        <taxon>Araneoidea</taxon>
        <taxon>Araneidae</taxon>
        <taxon>Caerostris</taxon>
    </lineage>
</organism>
<dbReference type="SMART" id="SM00174">
    <property type="entry name" value="RHO"/>
    <property type="match status" value="1"/>
</dbReference>
<dbReference type="FunFam" id="3.40.50.300:FF:001329">
    <property type="entry name" value="Small GTP-binding protein, putative"/>
    <property type="match status" value="1"/>
</dbReference>
<dbReference type="SMART" id="SM00173">
    <property type="entry name" value="RAS"/>
    <property type="match status" value="1"/>
</dbReference>
<dbReference type="AlphaFoldDB" id="A0AAV4N7P6"/>